<protein>
    <submittedName>
        <fullName evidence="1">Uncharacterized protein</fullName>
    </submittedName>
</protein>
<gene>
    <name evidence="1" type="ORF">PSTG_20169</name>
</gene>
<comment type="caution">
    <text evidence="1">The sequence shown here is derived from an EMBL/GenBank/DDBJ whole genome shotgun (WGS) entry which is preliminary data.</text>
</comment>
<dbReference type="Gene3D" id="3.10.180.10">
    <property type="entry name" value="2,3-Dihydroxybiphenyl 1,2-Dioxygenase, domain 1"/>
    <property type="match status" value="1"/>
</dbReference>
<name>A0A0L0UHS6_9BASI</name>
<dbReference type="EMBL" id="AJIL01009539">
    <property type="protein sequence ID" value="KNE86470.1"/>
    <property type="molecule type" value="Genomic_DNA"/>
</dbReference>
<evidence type="ECO:0000313" key="2">
    <source>
        <dbReference type="Proteomes" id="UP000054564"/>
    </source>
</evidence>
<sequence length="131" mass="14584">SLDELERLASLAGSSAVEDSPAPGGGKHVQMIAPEGFEITALYGQAAVPLFKKVAQRRLNMGEYKPRINSSVRIKRAASEVLRLGHFVLRVEDHDRMVGWLRDHLNLIPSDYLVSSADLIRPLSTFMRCNR</sequence>
<proteinExistence type="predicted"/>
<dbReference type="AlphaFoldDB" id="A0A0L0UHS6"/>
<accession>A0A0L0UHS6</accession>
<evidence type="ECO:0000313" key="1">
    <source>
        <dbReference type="EMBL" id="KNE86470.1"/>
    </source>
</evidence>
<reference evidence="2" key="1">
    <citation type="submission" date="2014-03" db="EMBL/GenBank/DDBJ databases">
        <title>The Genome Sequence of Puccinia striiformis f. sp. tritici PST-78.</title>
        <authorList>
            <consortium name="The Broad Institute Genome Sequencing Platform"/>
            <person name="Cuomo C."/>
            <person name="Hulbert S."/>
            <person name="Chen X."/>
            <person name="Walker B."/>
            <person name="Young S.K."/>
            <person name="Zeng Q."/>
            <person name="Gargeya S."/>
            <person name="Fitzgerald M."/>
            <person name="Haas B."/>
            <person name="Abouelleil A."/>
            <person name="Alvarado L."/>
            <person name="Arachchi H.M."/>
            <person name="Berlin A.M."/>
            <person name="Chapman S.B."/>
            <person name="Goldberg J."/>
            <person name="Griggs A."/>
            <person name="Gujja S."/>
            <person name="Hansen M."/>
            <person name="Howarth C."/>
            <person name="Imamovic A."/>
            <person name="Larimer J."/>
            <person name="McCowan C."/>
            <person name="Montmayeur A."/>
            <person name="Murphy C."/>
            <person name="Neiman D."/>
            <person name="Pearson M."/>
            <person name="Priest M."/>
            <person name="Roberts A."/>
            <person name="Saif S."/>
            <person name="Shea T."/>
            <person name="Sisk P."/>
            <person name="Sykes S."/>
            <person name="Wortman J."/>
            <person name="Nusbaum C."/>
            <person name="Birren B."/>
        </authorList>
    </citation>
    <scope>NUCLEOTIDE SEQUENCE [LARGE SCALE GENOMIC DNA]</scope>
    <source>
        <strain evidence="2">race PST-78</strain>
    </source>
</reference>
<feature type="non-terminal residue" evidence="1">
    <location>
        <position position="131"/>
    </location>
</feature>
<dbReference type="SUPFAM" id="SSF54593">
    <property type="entry name" value="Glyoxalase/Bleomycin resistance protein/Dihydroxybiphenyl dioxygenase"/>
    <property type="match status" value="1"/>
</dbReference>
<dbReference type="InterPro" id="IPR029068">
    <property type="entry name" value="Glyas_Bleomycin-R_OHBP_Dase"/>
</dbReference>
<dbReference type="STRING" id="1165861.A0A0L0UHS6"/>
<dbReference type="Proteomes" id="UP000054564">
    <property type="component" value="Unassembled WGS sequence"/>
</dbReference>
<organism evidence="1 2">
    <name type="scientific">Puccinia striiformis f. sp. tritici PST-78</name>
    <dbReference type="NCBI Taxonomy" id="1165861"/>
    <lineage>
        <taxon>Eukaryota</taxon>
        <taxon>Fungi</taxon>
        <taxon>Dikarya</taxon>
        <taxon>Basidiomycota</taxon>
        <taxon>Pucciniomycotina</taxon>
        <taxon>Pucciniomycetes</taxon>
        <taxon>Pucciniales</taxon>
        <taxon>Pucciniaceae</taxon>
        <taxon>Puccinia</taxon>
    </lineage>
</organism>
<keyword evidence="2" id="KW-1185">Reference proteome</keyword>
<feature type="non-terminal residue" evidence="1">
    <location>
        <position position="1"/>
    </location>
</feature>